<protein>
    <submittedName>
        <fullName evidence="5">Response regulator</fullName>
    </submittedName>
</protein>
<organism evidence="5 6">
    <name type="scientific">Maribacter chungangensis</name>
    <dbReference type="NCBI Taxonomy" id="1069117"/>
    <lineage>
        <taxon>Bacteria</taxon>
        <taxon>Pseudomonadati</taxon>
        <taxon>Bacteroidota</taxon>
        <taxon>Flavobacteriia</taxon>
        <taxon>Flavobacteriales</taxon>
        <taxon>Flavobacteriaceae</taxon>
        <taxon>Maribacter</taxon>
    </lineage>
</organism>
<sequence length="77" mass="8667">MDIHMPGISGEEATIQIRKFDQRTPIIALTAISLDDSLESFYAAGCDDVVTKPFKPEIFYQKIGENIFDKKKNISES</sequence>
<dbReference type="InterPro" id="IPR011006">
    <property type="entry name" value="CheY-like_superfamily"/>
</dbReference>
<dbReference type="PANTHER" id="PTHR45339:SF1">
    <property type="entry name" value="HYBRID SIGNAL TRANSDUCTION HISTIDINE KINASE J"/>
    <property type="match status" value="1"/>
</dbReference>
<evidence type="ECO:0000313" key="6">
    <source>
        <dbReference type="Proteomes" id="UP001597012"/>
    </source>
</evidence>
<proteinExistence type="predicted"/>
<name>A0ABW3B5V8_9FLAO</name>
<feature type="modified residue" description="4-aspartylphosphate" evidence="3">
    <location>
        <position position="2"/>
    </location>
</feature>
<feature type="domain" description="Response regulatory" evidence="4">
    <location>
        <begin position="1"/>
        <end position="67"/>
    </location>
</feature>
<dbReference type="RefSeq" id="WP_379934792.1">
    <property type="nucleotide sequence ID" value="NZ_JBHTHY010000007.1"/>
</dbReference>
<evidence type="ECO:0000313" key="5">
    <source>
        <dbReference type="EMBL" id="MFD0798163.1"/>
    </source>
</evidence>
<dbReference type="InterPro" id="IPR001789">
    <property type="entry name" value="Sig_transdc_resp-reg_receiver"/>
</dbReference>
<dbReference type="CDD" id="cd17546">
    <property type="entry name" value="REC_hyHK_CKI1_RcsC-like"/>
    <property type="match status" value="1"/>
</dbReference>
<gene>
    <name evidence="5" type="ORF">ACFQZJ_11885</name>
</gene>
<keyword evidence="1 3" id="KW-0597">Phosphoprotein</keyword>
<dbReference type="SUPFAM" id="SSF52172">
    <property type="entry name" value="CheY-like"/>
    <property type="match status" value="1"/>
</dbReference>
<keyword evidence="6" id="KW-1185">Reference proteome</keyword>
<dbReference type="EMBL" id="JBHTHY010000007">
    <property type="protein sequence ID" value="MFD0798163.1"/>
    <property type="molecule type" value="Genomic_DNA"/>
</dbReference>
<evidence type="ECO:0000256" key="2">
    <source>
        <dbReference type="ARBA" id="ARBA00023012"/>
    </source>
</evidence>
<accession>A0ABW3B5V8</accession>
<evidence type="ECO:0000256" key="3">
    <source>
        <dbReference type="PROSITE-ProRule" id="PRU00169"/>
    </source>
</evidence>
<dbReference type="PROSITE" id="PS50110">
    <property type="entry name" value="RESPONSE_REGULATORY"/>
    <property type="match status" value="1"/>
</dbReference>
<evidence type="ECO:0000259" key="4">
    <source>
        <dbReference type="PROSITE" id="PS50110"/>
    </source>
</evidence>
<evidence type="ECO:0000256" key="1">
    <source>
        <dbReference type="ARBA" id="ARBA00022553"/>
    </source>
</evidence>
<keyword evidence="2" id="KW-0902">Two-component regulatory system</keyword>
<comment type="caution">
    <text evidence="5">The sequence shown here is derived from an EMBL/GenBank/DDBJ whole genome shotgun (WGS) entry which is preliminary data.</text>
</comment>
<dbReference type="PANTHER" id="PTHR45339">
    <property type="entry name" value="HYBRID SIGNAL TRANSDUCTION HISTIDINE KINASE J"/>
    <property type="match status" value="1"/>
</dbReference>
<dbReference type="Gene3D" id="3.40.50.2300">
    <property type="match status" value="1"/>
</dbReference>
<dbReference type="Proteomes" id="UP001597012">
    <property type="component" value="Unassembled WGS sequence"/>
</dbReference>
<dbReference type="Pfam" id="PF00072">
    <property type="entry name" value="Response_reg"/>
    <property type="match status" value="1"/>
</dbReference>
<reference evidence="6" key="1">
    <citation type="journal article" date="2019" name="Int. J. Syst. Evol. Microbiol.">
        <title>The Global Catalogue of Microorganisms (GCM) 10K type strain sequencing project: providing services to taxonomists for standard genome sequencing and annotation.</title>
        <authorList>
            <consortium name="The Broad Institute Genomics Platform"/>
            <consortium name="The Broad Institute Genome Sequencing Center for Infectious Disease"/>
            <person name="Wu L."/>
            <person name="Ma J."/>
        </authorList>
    </citation>
    <scope>NUCLEOTIDE SEQUENCE [LARGE SCALE GENOMIC DNA]</scope>
    <source>
        <strain evidence="6">CCUG 61948</strain>
    </source>
</reference>